<organism evidence="1">
    <name type="scientific">uncultured Caudovirales phage</name>
    <dbReference type="NCBI Taxonomy" id="2100421"/>
    <lineage>
        <taxon>Viruses</taxon>
        <taxon>Duplodnaviria</taxon>
        <taxon>Heunggongvirae</taxon>
        <taxon>Uroviricota</taxon>
        <taxon>Caudoviricetes</taxon>
        <taxon>Peduoviridae</taxon>
        <taxon>Maltschvirus</taxon>
        <taxon>Maltschvirus maltsch</taxon>
    </lineage>
</organism>
<proteinExistence type="predicted"/>
<sequence length="57" mass="6061">MTFKQKLLSSLTVVGTIAFLVASYIFGNAYAHFTCNKAHGTYTAASGSVDSSCTIKH</sequence>
<reference evidence="1" key="1">
    <citation type="submission" date="2020-04" db="EMBL/GenBank/DDBJ databases">
        <authorList>
            <person name="Chiriac C."/>
            <person name="Salcher M."/>
            <person name="Ghai R."/>
            <person name="Kavagutti S V."/>
        </authorList>
    </citation>
    <scope>NUCLEOTIDE SEQUENCE</scope>
</reference>
<gene>
    <name evidence="1" type="ORF">UFOVP116_106</name>
</gene>
<dbReference type="EMBL" id="LR796237">
    <property type="protein sequence ID" value="CAB4129760.1"/>
    <property type="molecule type" value="Genomic_DNA"/>
</dbReference>
<evidence type="ECO:0000313" key="1">
    <source>
        <dbReference type="EMBL" id="CAB4129760.1"/>
    </source>
</evidence>
<accession>A0A6J5LA38</accession>
<name>A0A6J5LA38_9CAUD</name>
<protein>
    <submittedName>
        <fullName evidence="1">Uncharacterized protein</fullName>
    </submittedName>
</protein>